<evidence type="ECO:0000256" key="1">
    <source>
        <dbReference type="SAM" id="MobiDB-lite"/>
    </source>
</evidence>
<feature type="compositionally biased region" description="Basic and acidic residues" evidence="1">
    <location>
        <begin position="356"/>
        <end position="373"/>
    </location>
</feature>
<dbReference type="EMBL" id="BKCJ010000460">
    <property type="protein sequence ID" value="GEU33395.1"/>
    <property type="molecule type" value="Genomic_DNA"/>
</dbReference>
<sequence>MSVSQAEPPSPLSLELEYKINDISLSVRHPTYHETPSDQGADEELSDGGSSRVIVYGYDGLPLLPVAPPSPNYPHDLDFMPEPIYLEYIPLEDKHVLPAEEQPLPPVVSPTAESPEYVAESNPEEDPKEYEDDETKDGPIDYPMDRGDDGDDDDIDLSGDDVDDKDEEEEEHLALADSAIVIPTDEPVSPPKGTEPATISYPPEVEVERLLAMPTPPPSPLASLSPPSTGEHLARCTAPAALPSPPLPPPLHMPPPVDRKDDIPETEMPPHKRLCLYTLGSRDTWVDLTETVPEIAPITIGEVDLLMEDRIAHQETIQIVDEEAYAAREAWAHLIRLSQAVHSELQTHQEQVSGIDGRDSPSDRRHETRDGRHAGRVASTARATEER</sequence>
<accession>A0A6L2JBR5</accession>
<reference evidence="2" key="1">
    <citation type="journal article" date="2019" name="Sci. Rep.">
        <title>Draft genome of Tanacetum cinerariifolium, the natural source of mosquito coil.</title>
        <authorList>
            <person name="Yamashiro T."/>
            <person name="Shiraishi A."/>
            <person name="Satake H."/>
            <person name="Nakayama K."/>
        </authorList>
    </citation>
    <scope>NUCLEOTIDE SEQUENCE</scope>
</reference>
<feature type="compositionally biased region" description="Acidic residues" evidence="1">
    <location>
        <begin position="148"/>
        <end position="171"/>
    </location>
</feature>
<name>A0A6L2JBR5_TANCI</name>
<evidence type="ECO:0000313" key="2">
    <source>
        <dbReference type="EMBL" id="GEU33395.1"/>
    </source>
</evidence>
<feature type="region of interest" description="Disordered" evidence="1">
    <location>
        <begin position="345"/>
        <end position="387"/>
    </location>
</feature>
<comment type="caution">
    <text evidence="2">The sequence shown here is derived from an EMBL/GenBank/DDBJ whole genome shotgun (WGS) entry which is preliminary data.</text>
</comment>
<feature type="region of interest" description="Disordered" evidence="1">
    <location>
        <begin position="100"/>
        <end position="173"/>
    </location>
</feature>
<proteinExistence type="predicted"/>
<gene>
    <name evidence="2" type="ORF">Tci_005373</name>
</gene>
<feature type="region of interest" description="Disordered" evidence="1">
    <location>
        <begin position="27"/>
        <end position="48"/>
    </location>
</feature>
<feature type="compositionally biased region" description="Acidic residues" evidence="1">
    <location>
        <begin position="122"/>
        <end position="135"/>
    </location>
</feature>
<dbReference type="AlphaFoldDB" id="A0A6L2JBR5"/>
<protein>
    <submittedName>
        <fullName evidence="2">Uncharacterized protein</fullName>
    </submittedName>
</protein>
<feature type="compositionally biased region" description="Basic and acidic residues" evidence="1">
    <location>
        <begin position="136"/>
        <end position="147"/>
    </location>
</feature>
<organism evidence="2">
    <name type="scientific">Tanacetum cinerariifolium</name>
    <name type="common">Dalmatian daisy</name>
    <name type="synonym">Chrysanthemum cinerariifolium</name>
    <dbReference type="NCBI Taxonomy" id="118510"/>
    <lineage>
        <taxon>Eukaryota</taxon>
        <taxon>Viridiplantae</taxon>
        <taxon>Streptophyta</taxon>
        <taxon>Embryophyta</taxon>
        <taxon>Tracheophyta</taxon>
        <taxon>Spermatophyta</taxon>
        <taxon>Magnoliopsida</taxon>
        <taxon>eudicotyledons</taxon>
        <taxon>Gunneridae</taxon>
        <taxon>Pentapetalae</taxon>
        <taxon>asterids</taxon>
        <taxon>campanulids</taxon>
        <taxon>Asterales</taxon>
        <taxon>Asteraceae</taxon>
        <taxon>Asteroideae</taxon>
        <taxon>Anthemideae</taxon>
        <taxon>Anthemidinae</taxon>
        <taxon>Tanacetum</taxon>
    </lineage>
</organism>